<dbReference type="InterPro" id="IPR000182">
    <property type="entry name" value="GNAT_dom"/>
</dbReference>
<proteinExistence type="predicted"/>
<dbReference type="Proteomes" id="UP000886667">
    <property type="component" value="Unassembled WGS sequence"/>
</dbReference>
<dbReference type="Gene3D" id="3.40.630.30">
    <property type="match status" value="1"/>
</dbReference>
<dbReference type="GO" id="GO:0016747">
    <property type="term" value="F:acyltransferase activity, transferring groups other than amino-acyl groups"/>
    <property type="evidence" value="ECO:0007669"/>
    <property type="project" value="InterPro"/>
</dbReference>
<dbReference type="InterPro" id="IPR016181">
    <property type="entry name" value="Acyl_CoA_acyltransferase"/>
</dbReference>
<evidence type="ECO:0000313" key="3">
    <source>
        <dbReference type="Proteomes" id="UP000886667"/>
    </source>
</evidence>
<name>A0A9E4N6A9_9GAMM</name>
<reference evidence="2" key="1">
    <citation type="journal article" date="2021" name="Proc. Natl. Acad. Sci. U.S.A.">
        <title>Global biogeography of chemosynthetic symbionts reveals both localized and globally distributed symbiont groups. .</title>
        <authorList>
            <person name="Osvatic J.T."/>
            <person name="Wilkins L.G.E."/>
            <person name="Leibrecht L."/>
            <person name="Leray M."/>
            <person name="Zauner S."/>
            <person name="Polzin J."/>
            <person name="Camacho Y."/>
            <person name="Gros O."/>
            <person name="van Gils J.A."/>
            <person name="Eisen J.A."/>
            <person name="Petersen J.M."/>
            <person name="Yuen B."/>
        </authorList>
    </citation>
    <scope>NUCLEOTIDE SEQUENCE</scope>
    <source>
        <strain evidence="2">MAGclacostrist064TRANS</strain>
    </source>
</reference>
<dbReference type="AlphaFoldDB" id="A0A9E4N6A9"/>
<dbReference type="SUPFAM" id="SSF55729">
    <property type="entry name" value="Acyl-CoA N-acyltransferases (Nat)"/>
    <property type="match status" value="1"/>
</dbReference>
<evidence type="ECO:0000259" key="1">
    <source>
        <dbReference type="PROSITE" id="PS51186"/>
    </source>
</evidence>
<sequence length="230" mass="25919">MKFNESFREIVDLDATRRIAIRLIEPNDKALLQQGFDSLSDESRQRRFMAEKRSLSPQELAYFTEVDQMDHFALGMVRLDESGNETEGVAIGRFIRLAGDAETAEVGMTVADSMQGQGLGQLLLERLVSAALERGIKRFRFECLAYNQAMKQLVLKVCKEAVFRYDEGIMIAEATLPASSWVPPVYNPLELMDGLLRQMQGLLSGAFKYQSGVGLDLMRQGLDAPFRLRQ</sequence>
<gene>
    <name evidence="2" type="ORF">JAZ07_18280</name>
</gene>
<dbReference type="EC" id="2.3.1.-" evidence="2"/>
<dbReference type="EMBL" id="JAEPCM010000668">
    <property type="protein sequence ID" value="MCG7948293.1"/>
    <property type="molecule type" value="Genomic_DNA"/>
</dbReference>
<organism evidence="2 3">
    <name type="scientific">Candidatus Thiodiazotropha taylori</name>
    <dbReference type="NCBI Taxonomy" id="2792791"/>
    <lineage>
        <taxon>Bacteria</taxon>
        <taxon>Pseudomonadati</taxon>
        <taxon>Pseudomonadota</taxon>
        <taxon>Gammaproteobacteria</taxon>
        <taxon>Chromatiales</taxon>
        <taxon>Sedimenticolaceae</taxon>
        <taxon>Candidatus Thiodiazotropha</taxon>
    </lineage>
</organism>
<evidence type="ECO:0000313" key="2">
    <source>
        <dbReference type="EMBL" id="MCG7948293.1"/>
    </source>
</evidence>
<protein>
    <submittedName>
        <fullName evidence="2">GNAT family N-acetyltransferase</fullName>
        <ecNumber evidence="2">2.3.1.-</ecNumber>
    </submittedName>
</protein>
<dbReference type="Pfam" id="PF00583">
    <property type="entry name" value="Acetyltransf_1"/>
    <property type="match status" value="1"/>
</dbReference>
<dbReference type="PROSITE" id="PS51186">
    <property type="entry name" value="GNAT"/>
    <property type="match status" value="1"/>
</dbReference>
<keyword evidence="2" id="KW-0808">Transferase</keyword>
<accession>A0A9E4N6A9</accession>
<keyword evidence="2" id="KW-0012">Acyltransferase</keyword>
<feature type="domain" description="N-acetyltransferase" evidence="1">
    <location>
        <begin position="19"/>
        <end position="175"/>
    </location>
</feature>
<comment type="caution">
    <text evidence="2">The sequence shown here is derived from an EMBL/GenBank/DDBJ whole genome shotgun (WGS) entry which is preliminary data.</text>
</comment>